<feature type="transmembrane region" description="Helical" evidence="9">
    <location>
        <begin position="159"/>
        <end position="177"/>
    </location>
</feature>
<evidence type="ECO:0000256" key="2">
    <source>
        <dbReference type="ARBA" id="ARBA00007079"/>
    </source>
</evidence>
<dbReference type="InterPro" id="IPR020966">
    <property type="entry name" value="ALMT"/>
</dbReference>
<dbReference type="EMBL" id="CAKMRJ010005745">
    <property type="protein sequence ID" value="CAH1453131.1"/>
    <property type="molecule type" value="Genomic_DNA"/>
</dbReference>
<dbReference type="Proteomes" id="UP001157418">
    <property type="component" value="Unassembled WGS sequence"/>
</dbReference>
<feature type="transmembrane region" description="Helical" evidence="9">
    <location>
        <begin position="189"/>
        <end position="207"/>
    </location>
</feature>
<keyword evidence="4 9" id="KW-0812">Transmembrane</keyword>
<organism evidence="10 11">
    <name type="scientific">Lactuca virosa</name>
    <dbReference type="NCBI Taxonomy" id="75947"/>
    <lineage>
        <taxon>Eukaryota</taxon>
        <taxon>Viridiplantae</taxon>
        <taxon>Streptophyta</taxon>
        <taxon>Embryophyta</taxon>
        <taxon>Tracheophyta</taxon>
        <taxon>Spermatophyta</taxon>
        <taxon>Magnoliopsida</taxon>
        <taxon>eudicotyledons</taxon>
        <taxon>Gunneridae</taxon>
        <taxon>Pentapetalae</taxon>
        <taxon>asterids</taxon>
        <taxon>campanulids</taxon>
        <taxon>Asterales</taxon>
        <taxon>Asteraceae</taxon>
        <taxon>Cichorioideae</taxon>
        <taxon>Cichorieae</taxon>
        <taxon>Lactucinae</taxon>
        <taxon>Lactuca</taxon>
    </lineage>
</organism>
<dbReference type="GO" id="GO:0016020">
    <property type="term" value="C:membrane"/>
    <property type="evidence" value="ECO:0007669"/>
    <property type="project" value="UniProtKB-SubCell"/>
</dbReference>
<keyword evidence="6" id="KW-0406">Ion transport</keyword>
<comment type="subcellular location">
    <subcellularLocation>
        <location evidence="1">Membrane</location>
        <topology evidence="1">Multi-pass membrane protein</topology>
    </subcellularLocation>
</comment>
<keyword evidence="5 9" id="KW-1133">Transmembrane helix</keyword>
<feature type="transmembrane region" description="Helical" evidence="9">
    <location>
        <begin position="85"/>
        <end position="115"/>
    </location>
</feature>
<sequence>MCSIDVAASSVSSKYSATDVLKNRVGVYMETTKKFLGLTCQKILKVGRDDPRRAIHSVKVGLSLTLVSLLYLLEPLFNGIGQNAIWAVMTVVVVLEFTAGLNRGLGTLLAGSLAFLFEYIARETGKVFCAIFIGALVFLIGAMSTYLRFFPTVKKNYDYGVIIFLLTFNLITISSYRVEDVLKIARERLYTMAIGSGVCIVMSLFYLPELVRRKSS</sequence>
<accession>A0AAU9PRT9</accession>
<evidence type="ECO:0000313" key="11">
    <source>
        <dbReference type="Proteomes" id="UP001157418"/>
    </source>
</evidence>
<feature type="transmembrane region" description="Helical" evidence="9">
    <location>
        <begin position="127"/>
        <end position="147"/>
    </location>
</feature>
<evidence type="ECO:0000256" key="4">
    <source>
        <dbReference type="ARBA" id="ARBA00022692"/>
    </source>
</evidence>
<feature type="transmembrane region" description="Helical" evidence="9">
    <location>
        <begin position="54"/>
        <end position="73"/>
    </location>
</feature>
<dbReference type="GO" id="GO:0015743">
    <property type="term" value="P:malate transport"/>
    <property type="evidence" value="ECO:0007669"/>
    <property type="project" value="InterPro"/>
</dbReference>
<evidence type="ECO:0000256" key="9">
    <source>
        <dbReference type="SAM" id="Phobius"/>
    </source>
</evidence>
<comment type="similarity">
    <text evidence="2">Belongs to the aromatic acid exporter (TC 2.A.85) family.</text>
</comment>
<evidence type="ECO:0000256" key="7">
    <source>
        <dbReference type="ARBA" id="ARBA00023136"/>
    </source>
</evidence>
<evidence type="ECO:0000256" key="6">
    <source>
        <dbReference type="ARBA" id="ARBA00023065"/>
    </source>
</evidence>
<evidence type="ECO:0008006" key="12">
    <source>
        <dbReference type="Google" id="ProtNLM"/>
    </source>
</evidence>
<evidence type="ECO:0000256" key="1">
    <source>
        <dbReference type="ARBA" id="ARBA00004141"/>
    </source>
</evidence>
<proteinExistence type="inferred from homology"/>
<evidence type="ECO:0000256" key="3">
    <source>
        <dbReference type="ARBA" id="ARBA00022448"/>
    </source>
</evidence>
<keyword evidence="7 9" id="KW-0472">Membrane</keyword>
<dbReference type="AlphaFoldDB" id="A0AAU9PRT9"/>
<comment type="caution">
    <text evidence="10">The sequence shown here is derived from an EMBL/GenBank/DDBJ whole genome shotgun (WGS) entry which is preliminary data.</text>
</comment>
<evidence type="ECO:0000256" key="5">
    <source>
        <dbReference type="ARBA" id="ARBA00022989"/>
    </source>
</evidence>
<evidence type="ECO:0000313" key="10">
    <source>
        <dbReference type="EMBL" id="CAH1453131.1"/>
    </source>
</evidence>
<evidence type="ECO:0000256" key="8">
    <source>
        <dbReference type="ARBA" id="ARBA00023303"/>
    </source>
</evidence>
<keyword evidence="3" id="KW-0813">Transport</keyword>
<keyword evidence="11" id="KW-1185">Reference proteome</keyword>
<reference evidence="10 11" key="1">
    <citation type="submission" date="2022-01" db="EMBL/GenBank/DDBJ databases">
        <authorList>
            <person name="Xiong W."/>
            <person name="Schranz E."/>
        </authorList>
    </citation>
    <scope>NUCLEOTIDE SEQUENCE [LARGE SCALE GENOMIC DNA]</scope>
</reference>
<gene>
    <name evidence="10" type="ORF">LVIROSA_LOCUS38397</name>
</gene>
<protein>
    <recommendedName>
        <fullName evidence="12">Aluminum-activated malate transporter</fullName>
    </recommendedName>
</protein>
<name>A0AAU9PRT9_9ASTR</name>
<keyword evidence="8" id="KW-0407">Ion channel</keyword>
<dbReference type="GO" id="GO:0034220">
    <property type="term" value="P:monoatomic ion transmembrane transport"/>
    <property type="evidence" value="ECO:0007669"/>
    <property type="project" value="UniProtKB-KW"/>
</dbReference>
<dbReference type="Pfam" id="PF11744">
    <property type="entry name" value="ALMT"/>
    <property type="match status" value="1"/>
</dbReference>
<dbReference type="PANTHER" id="PTHR31086">
    <property type="entry name" value="ALUMINUM-ACTIVATED MALATE TRANSPORTER 10"/>
    <property type="match status" value="1"/>
</dbReference>